<dbReference type="SUPFAM" id="SSF56112">
    <property type="entry name" value="Protein kinase-like (PK-like)"/>
    <property type="match status" value="1"/>
</dbReference>
<evidence type="ECO:0000256" key="2">
    <source>
        <dbReference type="ARBA" id="ARBA00022614"/>
    </source>
</evidence>
<dbReference type="Gene3D" id="1.10.510.10">
    <property type="entry name" value="Transferase(Phosphotransferase) domain 1"/>
    <property type="match status" value="1"/>
</dbReference>
<dbReference type="InterPro" id="IPR000719">
    <property type="entry name" value="Prot_kinase_dom"/>
</dbReference>
<name>A0ABP0TXZ2_9BRYO</name>
<keyword evidence="2" id="KW-0433">Leucine-rich repeat</keyword>
<protein>
    <recommendedName>
        <fullName evidence="10">Protein kinase domain-containing protein</fullName>
    </recommendedName>
</protein>
<feature type="compositionally biased region" description="Basic and acidic residues" evidence="7">
    <location>
        <begin position="659"/>
        <end position="682"/>
    </location>
</feature>
<proteinExistence type="predicted"/>
<evidence type="ECO:0000256" key="5">
    <source>
        <dbReference type="ARBA" id="ARBA00022989"/>
    </source>
</evidence>
<comment type="subcellular location">
    <subcellularLocation>
        <location evidence="1">Membrane</location>
    </subcellularLocation>
</comment>
<dbReference type="InterPro" id="IPR032675">
    <property type="entry name" value="LRR_dom_sf"/>
</dbReference>
<evidence type="ECO:0000256" key="1">
    <source>
        <dbReference type="ARBA" id="ARBA00004370"/>
    </source>
</evidence>
<feature type="chain" id="PRO_5045432838" description="Protein kinase domain-containing protein" evidence="9">
    <location>
        <begin position="23"/>
        <end position="704"/>
    </location>
</feature>
<dbReference type="PROSITE" id="PS50011">
    <property type="entry name" value="PROTEIN_KINASE_DOM"/>
    <property type="match status" value="1"/>
</dbReference>
<feature type="region of interest" description="Disordered" evidence="7">
    <location>
        <begin position="306"/>
        <end position="346"/>
    </location>
</feature>
<evidence type="ECO:0000259" key="10">
    <source>
        <dbReference type="PROSITE" id="PS50011"/>
    </source>
</evidence>
<evidence type="ECO:0000256" key="6">
    <source>
        <dbReference type="ARBA" id="ARBA00023136"/>
    </source>
</evidence>
<keyword evidence="12" id="KW-1185">Reference proteome</keyword>
<feature type="region of interest" description="Disordered" evidence="7">
    <location>
        <begin position="652"/>
        <end position="704"/>
    </location>
</feature>
<dbReference type="InterPro" id="IPR013210">
    <property type="entry name" value="LRR_N_plant-typ"/>
</dbReference>
<feature type="transmembrane region" description="Helical" evidence="8">
    <location>
        <begin position="272"/>
        <end position="296"/>
    </location>
</feature>
<dbReference type="Pfam" id="PF00560">
    <property type="entry name" value="LRR_1"/>
    <property type="match status" value="3"/>
</dbReference>
<feature type="signal peptide" evidence="9">
    <location>
        <begin position="1"/>
        <end position="22"/>
    </location>
</feature>
<dbReference type="Gene3D" id="3.30.200.20">
    <property type="entry name" value="Phosphorylase Kinase, domain 1"/>
    <property type="match status" value="1"/>
</dbReference>
<dbReference type="PANTHER" id="PTHR48010:SF76">
    <property type="entry name" value="INACTIVE RECEPTOR KINASE RLK902-RELATED"/>
    <property type="match status" value="1"/>
</dbReference>
<dbReference type="SUPFAM" id="SSF52058">
    <property type="entry name" value="L domain-like"/>
    <property type="match status" value="1"/>
</dbReference>
<evidence type="ECO:0000256" key="7">
    <source>
        <dbReference type="SAM" id="MobiDB-lite"/>
    </source>
</evidence>
<keyword evidence="3 8" id="KW-0812">Transmembrane</keyword>
<reference evidence="11" key="1">
    <citation type="submission" date="2024-02" db="EMBL/GenBank/DDBJ databases">
        <authorList>
            <consortium name="ELIXIR-Norway"/>
            <consortium name="Elixir Norway"/>
        </authorList>
    </citation>
    <scope>NUCLEOTIDE SEQUENCE</scope>
</reference>
<dbReference type="InterPro" id="IPR050994">
    <property type="entry name" value="At_inactive_RLKs"/>
</dbReference>
<evidence type="ECO:0000313" key="12">
    <source>
        <dbReference type="Proteomes" id="UP001497512"/>
    </source>
</evidence>
<evidence type="ECO:0000256" key="3">
    <source>
        <dbReference type="ARBA" id="ARBA00022692"/>
    </source>
</evidence>
<keyword evidence="9" id="KW-0732">Signal</keyword>
<sequence>MAVGSQSVVFFFFFFFLQFSLQDIESDAQALMLFRDALDPTGKLLEWGANSNISVCSWAGVVCSNNRVVALRLPGAGIRGIIPSGSLGQLDQLRVVSLHNNRFTGPFPGELGNCNHVHSLFLGNNAFYGPLPSDLSSFWPHLTHLGLEYNNFSGPIPSASLDSFLHLYFLDLRNNSFSGSIPNLTLSINLTQFDVSNNNFSGAIPSSLLHFPAQAFAGNAHLCGPKTGQLLCPVSSSSGAAATPPAPAPAPQLVLAGKPAGSGSSRALGSGAITAIAVGGAALLIVLIIVIVLWCWKWVVDARQQEGNNSSSSKQTKKEAAALKSVKAGAGSDSKDEAQSKDDISSSVTGDLEKNKLVFVDKKAHSFDLEDLLRASAEILGKGSIGTAYKAVLEDGTIVAVKRLKDVVTSAKREFEMQIEEVGRMQHVNLVPLRAYYFSKDEKLLVFDFMPMGSVAALLHGKRSGVHTPVDWVTRVRIALGAARGLAYLHEEKGGSARKFIHGNIKSSNVLLNRDMEACVSDFGLAQLLSPVAATARIGGYRAPEVTDSRKVTQKSDVYSFGVLLLELLTGKAPSQSSSPNDEGTDLPRWVHSVVREEWTAEVFDVELMRYRNIEEEMVQMLQLAMACVDVVPERRPKMTEVVPMLEDVHQFSDSTGDETPHQSESHSEEKSTSSGKDKDSQENNNTPSRPASDRSVPSEAPPP</sequence>
<feature type="non-terminal residue" evidence="11">
    <location>
        <position position="704"/>
    </location>
</feature>
<dbReference type="CDD" id="cd14066">
    <property type="entry name" value="STKc_IRAK"/>
    <property type="match status" value="1"/>
</dbReference>
<evidence type="ECO:0000256" key="4">
    <source>
        <dbReference type="ARBA" id="ARBA00022737"/>
    </source>
</evidence>
<feature type="domain" description="Protein kinase" evidence="10">
    <location>
        <begin position="374"/>
        <end position="653"/>
    </location>
</feature>
<keyword evidence="4" id="KW-0677">Repeat</keyword>
<dbReference type="Pfam" id="PF00069">
    <property type="entry name" value="Pkinase"/>
    <property type="match status" value="1"/>
</dbReference>
<dbReference type="InterPro" id="IPR001611">
    <property type="entry name" value="Leu-rich_rpt"/>
</dbReference>
<dbReference type="EMBL" id="OZ019908">
    <property type="protein sequence ID" value="CAK9207895.1"/>
    <property type="molecule type" value="Genomic_DNA"/>
</dbReference>
<organism evidence="11 12">
    <name type="scientific">Sphagnum troendelagicum</name>
    <dbReference type="NCBI Taxonomy" id="128251"/>
    <lineage>
        <taxon>Eukaryota</taxon>
        <taxon>Viridiplantae</taxon>
        <taxon>Streptophyta</taxon>
        <taxon>Embryophyta</taxon>
        <taxon>Bryophyta</taxon>
        <taxon>Sphagnophytina</taxon>
        <taxon>Sphagnopsida</taxon>
        <taxon>Sphagnales</taxon>
        <taxon>Sphagnaceae</taxon>
        <taxon>Sphagnum</taxon>
    </lineage>
</organism>
<dbReference type="Pfam" id="PF08263">
    <property type="entry name" value="LRRNT_2"/>
    <property type="match status" value="1"/>
</dbReference>
<gene>
    <name evidence="11" type="ORF">CSSPTR1EN2_LOCUS9035</name>
</gene>
<feature type="compositionally biased region" description="Basic and acidic residues" evidence="7">
    <location>
        <begin position="333"/>
        <end position="344"/>
    </location>
</feature>
<dbReference type="InterPro" id="IPR011009">
    <property type="entry name" value="Kinase-like_dom_sf"/>
</dbReference>
<dbReference type="Gene3D" id="3.80.10.10">
    <property type="entry name" value="Ribonuclease Inhibitor"/>
    <property type="match status" value="2"/>
</dbReference>
<keyword evidence="6 8" id="KW-0472">Membrane</keyword>
<evidence type="ECO:0000313" key="11">
    <source>
        <dbReference type="EMBL" id="CAK9207895.1"/>
    </source>
</evidence>
<dbReference type="Proteomes" id="UP001497512">
    <property type="component" value="Chromosome 16"/>
</dbReference>
<dbReference type="PANTHER" id="PTHR48010">
    <property type="entry name" value="OS05G0588300 PROTEIN"/>
    <property type="match status" value="1"/>
</dbReference>
<keyword evidence="5 8" id="KW-1133">Transmembrane helix</keyword>
<evidence type="ECO:0000256" key="9">
    <source>
        <dbReference type="SAM" id="SignalP"/>
    </source>
</evidence>
<evidence type="ECO:0000256" key="8">
    <source>
        <dbReference type="SAM" id="Phobius"/>
    </source>
</evidence>
<accession>A0ABP0TXZ2</accession>